<gene>
    <name evidence="3" type="ORF">EYB31_16550</name>
</gene>
<organism evidence="3 4">
    <name type="scientific">Paenibacillus thalictri</name>
    <dbReference type="NCBI Taxonomy" id="2527873"/>
    <lineage>
        <taxon>Bacteria</taxon>
        <taxon>Bacillati</taxon>
        <taxon>Bacillota</taxon>
        <taxon>Bacilli</taxon>
        <taxon>Bacillales</taxon>
        <taxon>Paenibacillaceae</taxon>
        <taxon>Paenibacillus</taxon>
    </lineage>
</organism>
<proteinExistence type="predicted"/>
<feature type="compositionally biased region" description="Basic and acidic residues" evidence="1">
    <location>
        <begin position="122"/>
        <end position="141"/>
    </location>
</feature>
<protein>
    <submittedName>
        <fullName evidence="3">Uncharacterized protein</fullName>
    </submittedName>
</protein>
<dbReference type="OrthoDB" id="2476549at2"/>
<keyword evidence="2" id="KW-1133">Transmembrane helix</keyword>
<comment type="caution">
    <text evidence="3">The sequence shown here is derived from an EMBL/GenBank/DDBJ whole genome shotgun (WGS) entry which is preliminary data.</text>
</comment>
<dbReference type="Proteomes" id="UP000293142">
    <property type="component" value="Unassembled WGS sequence"/>
</dbReference>
<evidence type="ECO:0000256" key="1">
    <source>
        <dbReference type="SAM" id="MobiDB-lite"/>
    </source>
</evidence>
<name>A0A4Q9DQT8_9BACL</name>
<keyword evidence="2" id="KW-0812">Transmembrane</keyword>
<dbReference type="RefSeq" id="WP_131014484.1">
    <property type="nucleotide sequence ID" value="NZ_SIRE01000011.1"/>
</dbReference>
<reference evidence="3 4" key="1">
    <citation type="submission" date="2019-02" db="EMBL/GenBank/DDBJ databases">
        <title>Paenibacillus sp. nov., isolated from surface-sterilized tissue of Thalictrum simplex L.</title>
        <authorList>
            <person name="Tuo L."/>
        </authorList>
    </citation>
    <scope>NUCLEOTIDE SEQUENCE [LARGE SCALE GENOMIC DNA]</scope>
    <source>
        <strain evidence="3 4">N2SHLJ1</strain>
    </source>
</reference>
<evidence type="ECO:0000313" key="4">
    <source>
        <dbReference type="Proteomes" id="UP000293142"/>
    </source>
</evidence>
<accession>A0A4Q9DQT8</accession>
<sequence length="141" mass="15421">MIGSIRWNLVLGLITFICTGLFSFSSNIWTTTLLNSVYSFVLVFALVFLVRWFLGTVIGLNKVLAEETELSQAEEAIKGTALDVVTPDEGDSINQLLKDGLGPQAKSNDDSFAPLAPPKLKSKTDLEPDDLAKALRQMSEE</sequence>
<dbReference type="EMBL" id="SIRE01000011">
    <property type="protein sequence ID" value="TBL77752.1"/>
    <property type="molecule type" value="Genomic_DNA"/>
</dbReference>
<feature type="transmembrane region" description="Helical" evidence="2">
    <location>
        <begin position="37"/>
        <end position="54"/>
    </location>
</feature>
<keyword evidence="2" id="KW-0472">Membrane</keyword>
<evidence type="ECO:0000256" key="2">
    <source>
        <dbReference type="SAM" id="Phobius"/>
    </source>
</evidence>
<dbReference type="AlphaFoldDB" id="A0A4Q9DQT8"/>
<feature type="region of interest" description="Disordered" evidence="1">
    <location>
        <begin position="99"/>
        <end position="141"/>
    </location>
</feature>
<keyword evidence="4" id="KW-1185">Reference proteome</keyword>
<feature type="transmembrane region" description="Helical" evidence="2">
    <location>
        <begin position="7"/>
        <end position="25"/>
    </location>
</feature>
<evidence type="ECO:0000313" key="3">
    <source>
        <dbReference type="EMBL" id="TBL77752.1"/>
    </source>
</evidence>